<organism evidence="3 4">
    <name type="scientific">Drosophila kikkawai</name>
    <name type="common">Fruit fly</name>
    <dbReference type="NCBI Taxonomy" id="30033"/>
    <lineage>
        <taxon>Eukaryota</taxon>
        <taxon>Metazoa</taxon>
        <taxon>Ecdysozoa</taxon>
        <taxon>Arthropoda</taxon>
        <taxon>Hexapoda</taxon>
        <taxon>Insecta</taxon>
        <taxon>Pterygota</taxon>
        <taxon>Neoptera</taxon>
        <taxon>Endopterygota</taxon>
        <taxon>Diptera</taxon>
        <taxon>Brachycera</taxon>
        <taxon>Muscomorpha</taxon>
        <taxon>Ephydroidea</taxon>
        <taxon>Drosophilidae</taxon>
        <taxon>Drosophila</taxon>
        <taxon>Sophophora</taxon>
    </lineage>
</organism>
<sequence>MPRPVLYTLIRFIVPMTLIIVSLVRPVGISFLYLLMFFISPWVLKKQSHEQLALLNIFIIVLCILSITNLIGHVLINLTNFFFFETSAKTSTDIIFRQIGFLYFKGLSLGSIAHWILPDIIVFLVTLVSLIFFKIFNKKQKKQNVWDNGIIKESQEQTGTLKVTEMNRMLIIVYIRSVLRTSPIFTLIVLYFAATLRPSLPGSLYFLMFIIAGTYWALYRQVHRGMYYPLIFMVVALFFHIIFICAYQLPILQESIHINSIWTRVMGMEVLLSLYDENKNGKIVALNVKLHLDSYLSPIALMLAYFVSTLSLLGRSQYELTLNAIRLNLEPHSNDVSTHTQNINGKNAEIYSDAVPSMLEQFFYMVFDVTSIIYKNSYILLNIIMMIFLARLRIL</sequence>
<proteinExistence type="predicted"/>
<dbReference type="GeneID" id="108073243"/>
<feature type="transmembrane region" description="Helical" evidence="1">
    <location>
        <begin position="230"/>
        <end position="250"/>
    </location>
</feature>
<dbReference type="Proteomes" id="UP001652661">
    <property type="component" value="Chromosome 3L"/>
</dbReference>
<keyword evidence="3" id="KW-1185">Reference proteome</keyword>
<feature type="transmembrane region" description="Helical" evidence="1">
    <location>
        <begin position="372"/>
        <end position="392"/>
    </location>
</feature>
<evidence type="ECO:0000259" key="2">
    <source>
        <dbReference type="Pfam" id="PF24871"/>
    </source>
</evidence>
<accession>A0ABM3C729</accession>
<keyword evidence="1" id="KW-0812">Transmembrane</keyword>
<dbReference type="PANTHER" id="PTHR13167">
    <property type="entry name" value="PIEZO-TYPE MECHANOSENSITIVE ION CHANNEL COMPONENT"/>
    <property type="match status" value="1"/>
</dbReference>
<feature type="transmembrane region" description="Helical" evidence="1">
    <location>
        <begin position="295"/>
        <end position="313"/>
    </location>
</feature>
<dbReference type="Pfam" id="PF24871">
    <property type="entry name" value="Piezo_TM1-24"/>
    <property type="match status" value="1"/>
</dbReference>
<dbReference type="RefSeq" id="XP_041632249.2">
    <property type="nucleotide sequence ID" value="XM_041776315.2"/>
</dbReference>
<evidence type="ECO:0000313" key="3">
    <source>
        <dbReference type="Proteomes" id="UP001652661"/>
    </source>
</evidence>
<protein>
    <submittedName>
        <fullName evidence="4">Piezo-type mechanosensitive ion channel component-like isoform X1</fullName>
    </submittedName>
</protein>
<feature type="transmembrane region" description="Helical" evidence="1">
    <location>
        <begin position="12"/>
        <end position="40"/>
    </location>
</feature>
<dbReference type="InterPro" id="IPR056769">
    <property type="entry name" value="Piezo_TM1-24"/>
</dbReference>
<reference evidence="4" key="1">
    <citation type="submission" date="2025-08" db="UniProtKB">
        <authorList>
            <consortium name="RefSeq"/>
        </authorList>
    </citation>
    <scope>IDENTIFICATION</scope>
    <source>
        <strain evidence="4">14028-0561.14</strain>
        <tissue evidence="4">Whole fly</tissue>
    </source>
</reference>
<feature type="transmembrane region" description="Helical" evidence="1">
    <location>
        <begin position="200"/>
        <end position="218"/>
    </location>
</feature>
<keyword evidence="1" id="KW-1133">Transmembrane helix</keyword>
<dbReference type="PANTHER" id="PTHR13167:SF25">
    <property type="entry name" value="PIEZO-TYPE MECHANOSENSITIVE ION CHANNEL COMPONENT"/>
    <property type="match status" value="1"/>
</dbReference>
<feature type="domain" description="Piezo TM1-24" evidence="2">
    <location>
        <begin position="25"/>
        <end position="313"/>
    </location>
</feature>
<name>A0ABM3C729_DROKI</name>
<gene>
    <name evidence="4" type="primary">LOC108073243</name>
</gene>
<dbReference type="InterPro" id="IPR027272">
    <property type="entry name" value="Piezo"/>
</dbReference>
<feature type="transmembrane region" description="Helical" evidence="1">
    <location>
        <begin position="52"/>
        <end position="76"/>
    </location>
</feature>
<evidence type="ECO:0000313" key="4">
    <source>
        <dbReference type="RefSeq" id="XP_041632249.2"/>
    </source>
</evidence>
<keyword evidence="1" id="KW-0472">Membrane</keyword>
<feature type="transmembrane region" description="Helical" evidence="1">
    <location>
        <begin position="112"/>
        <end position="133"/>
    </location>
</feature>
<feature type="transmembrane region" description="Helical" evidence="1">
    <location>
        <begin position="171"/>
        <end position="194"/>
    </location>
</feature>
<evidence type="ECO:0000256" key="1">
    <source>
        <dbReference type="SAM" id="Phobius"/>
    </source>
</evidence>